<gene>
    <name evidence="2" type="ORF">SAMN05216366_12812</name>
</gene>
<keyword evidence="1" id="KW-0472">Membrane</keyword>
<dbReference type="Proteomes" id="UP000182412">
    <property type="component" value="Unassembled WGS sequence"/>
</dbReference>
<organism evidence="2 3">
    <name type="scientific">Selenomonas ruminantium</name>
    <dbReference type="NCBI Taxonomy" id="971"/>
    <lineage>
        <taxon>Bacteria</taxon>
        <taxon>Bacillati</taxon>
        <taxon>Bacillota</taxon>
        <taxon>Negativicutes</taxon>
        <taxon>Selenomonadales</taxon>
        <taxon>Selenomonadaceae</taxon>
        <taxon>Selenomonas</taxon>
    </lineage>
</organism>
<feature type="transmembrane region" description="Helical" evidence="1">
    <location>
        <begin position="7"/>
        <end position="26"/>
    </location>
</feature>
<evidence type="ECO:0000313" key="3">
    <source>
        <dbReference type="Proteomes" id="UP000182412"/>
    </source>
</evidence>
<protein>
    <submittedName>
        <fullName evidence="2">Uncharacterized protein</fullName>
    </submittedName>
</protein>
<dbReference type="AlphaFoldDB" id="A0A1H0U305"/>
<evidence type="ECO:0000256" key="1">
    <source>
        <dbReference type="SAM" id="Phobius"/>
    </source>
</evidence>
<reference evidence="2 3" key="1">
    <citation type="submission" date="2016-10" db="EMBL/GenBank/DDBJ databases">
        <authorList>
            <person name="de Groot N.N."/>
        </authorList>
    </citation>
    <scope>NUCLEOTIDE SEQUENCE [LARGE SCALE GENOMIC DNA]</scope>
    <source>
        <strain evidence="2 3">S137</strain>
    </source>
</reference>
<name>A0A1H0U305_SELRU</name>
<sequence length="133" mass="15809">MKRILHYIVIIGVLLSLYDVTMNFMYHGDDFEKDPKEMYEIYEELPVPEKTDELGKKEIIRKRHFVSLDIDYCTDLSNTRIREFYIERLPLAGWYQVDDLGGDGIAFARGGWKISIHNENKKYNLYICKSYNN</sequence>
<evidence type="ECO:0000313" key="2">
    <source>
        <dbReference type="EMBL" id="SDP60430.1"/>
    </source>
</evidence>
<proteinExistence type="predicted"/>
<keyword evidence="1" id="KW-0812">Transmembrane</keyword>
<accession>A0A1H0U305</accession>
<keyword evidence="1" id="KW-1133">Transmembrane helix</keyword>
<dbReference type="EMBL" id="FNJQ01000028">
    <property type="protein sequence ID" value="SDP60430.1"/>
    <property type="molecule type" value="Genomic_DNA"/>
</dbReference>